<keyword evidence="3" id="KW-1185">Reference proteome</keyword>
<dbReference type="EMBL" id="CM015717">
    <property type="protein sequence ID" value="KAF3691157.1"/>
    <property type="molecule type" value="Genomic_DNA"/>
</dbReference>
<reference evidence="3" key="2">
    <citation type="submission" date="2019-02" db="EMBL/GenBank/DDBJ databases">
        <title>Opniocepnalus argus Var Kimnra genome.</title>
        <authorList>
            <person name="Zhou C."/>
            <person name="Xiao S."/>
        </authorList>
    </citation>
    <scope>NUCLEOTIDE SEQUENCE [LARGE SCALE GENOMIC DNA]</scope>
</reference>
<evidence type="ECO:0000256" key="1">
    <source>
        <dbReference type="SAM" id="Phobius"/>
    </source>
</evidence>
<keyword evidence="1" id="KW-0472">Membrane</keyword>
<proteinExistence type="predicted"/>
<sequence length="52" mass="5963">MKTAQMKNEEIYLLQPVSLFLSFNALFTSFICLFPEAAIFIHTLVPQWLEAG</sequence>
<keyword evidence="1" id="KW-1133">Transmembrane helix</keyword>
<keyword evidence="1" id="KW-0812">Transmembrane</keyword>
<protein>
    <submittedName>
        <fullName evidence="2">Uncharacterized protein</fullName>
    </submittedName>
</protein>
<organism evidence="2 3">
    <name type="scientific">Channa argus</name>
    <name type="common">Northern snakehead</name>
    <name type="synonym">Ophicephalus argus</name>
    <dbReference type="NCBI Taxonomy" id="215402"/>
    <lineage>
        <taxon>Eukaryota</taxon>
        <taxon>Metazoa</taxon>
        <taxon>Chordata</taxon>
        <taxon>Craniata</taxon>
        <taxon>Vertebrata</taxon>
        <taxon>Euteleostomi</taxon>
        <taxon>Actinopterygii</taxon>
        <taxon>Neopterygii</taxon>
        <taxon>Teleostei</taxon>
        <taxon>Neoteleostei</taxon>
        <taxon>Acanthomorphata</taxon>
        <taxon>Anabantaria</taxon>
        <taxon>Anabantiformes</taxon>
        <taxon>Channoidei</taxon>
        <taxon>Channidae</taxon>
        <taxon>Channa</taxon>
    </lineage>
</organism>
<dbReference type="Proteomes" id="UP000503349">
    <property type="component" value="Chromosome 6"/>
</dbReference>
<gene>
    <name evidence="2" type="ORF">EXN66_Car006832</name>
</gene>
<feature type="transmembrane region" description="Helical" evidence="1">
    <location>
        <begin position="12"/>
        <end position="45"/>
    </location>
</feature>
<dbReference type="AlphaFoldDB" id="A0A6G1PLQ6"/>
<reference evidence="2 3" key="1">
    <citation type="submission" date="2019-02" db="EMBL/GenBank/DDBJ databases">
        <title>Opniocepnalus argus genome.</title>
        <authorList>
            <person name="Zhou C."/>
            <person name="Xiao S."/>
        </authorList>
    </citation>
    <scope>NUCLEOTIDE SEQUENCE [LARGE SCALE GENOMIC DNA]</scope>
    <source>
        <strain evidence="2">OARG1902GOOAL</strain>
        <tissue evidence="2">Muscle</tissue>
    </source>
</reference>
<accession>A0A6G1PLQ6</accession>
<evidence type="ECO:0000313" key="2">
    <source>
        <dbReference type="EMBL" id="KAF3691157.1"/>
    </source>
</evidence>
<evidence type="ECO:0000313" key="3">
    <source>
        <dbReference type="Proteomes" id="UP000503349"/>
    </source>
</evidence>
<name>A0A6G1PLQ6_CHAAH</name>